<dbReference type="AlphaFoldDB" id="M1YYL4"/>
<sequence length="293" mass="32828">MRFSIIMTLAAAFLCAGLFANQSVFAAGANRVFVTQVEDTRTTGNHFGRCEVELTVMGPAVPDSAGIYDVKVGYAVDDTGRILISDKGVQRGFFKHNKDRESKLTHDVKLKNPNRSAQFIQILRGHVLLFRPSASNGGQVEVRGFMQKPGEWIQDPALNDSDIRIMYITKETLEKRKAEQKKKMMESEEMEQFGQQLGDAMLKMIEGLFGGMMKDYKNSLNFIVEDPLKRVVDMKFLDAAGKEMDSASRSHFGEVRAYSFKEQPSPATRMVLYLASPDAILKVPFDLKNIALP</sequence>
<dbReference type="InParanoid" id="M1YYL4"/>
<evidence type="ECO:0000256" key="1">
    <source>
        <dbReference type="SAM" id="SignalP"/>
    </source>
</evidence>
<keyword evidence="3" id="KW-1185">Reference proteome</keyword>
<feature type="chain" id="PRO_5004020151" evidence="1">
    <location>
        <begin position="27"/>
        <end position="293"/>
    </location>
</feature>
<accession>M1YYL4</accession>
<dbReference type="HOGENOM" id="CLU_949384_0_0_0"/>
<evidence type="ECO:0000313" key="3">
    <source>
        <dbReference type="Proteomes" id="UP000011704"/>
    </source>
</evidence>
<keyword evidence="1" id="KW-0732">Signal</keyword>
<reference evidence="2 3" key="1">
    <citation type="journal article" date="2013" name="Front. Microbiol.">
        <title>The genome of Nitrospina gracilis illuminates the metabolism and evolution of the major marine nitrite oxidizer.</title>
        <authorList>
            <person name="Luecker S."/>
            <person name="Nowka B."/>
            <person name="Rattei T."/>
            <person name="Spieck E."/>
            <person name="and Daims H."/>
        </authorList>
    </citation>
    <scope>NUCLEOTIDE SEQUENCE [LARGE SCALE GENOMIC DNA]</scope>
    <source>
        <strain evidence="2 3">3/211</strain>
    </source>
</reference>
<dbReference type="OrthoDB" id="1235016at2"/>
<gene>
    <name evidence="2" type="ORF">NITGR_390004</name>
</gene>
<evidence type="ECO:0000313" key="2">
    <source>
        <dbReference type="EMBL" id="CCQ90791.1"/>
    </source>
</evidence>
<dbReference type="EMBL" id="CAQJ01000043">
    <property type="protein sequence ID" value="CCQ90791.1"/>
    <property type="molecule type" value="Genomic_DNA"/>
</dbReference>
<protein>
    <submittedName>
        <fullName evidence="2">Uncharacterized protein</fullName>
    </submittedName>
</protein>
<organism evidence="2 3">
    <name type="scientific">Nitrospina gracilis (strain 3/211)</name>
    <dbReference type="NCBI Taxonomy" id="1266370"/>
    <lineage>
        <taxon>Bacteria</taxon>
        <taxon>Pseudomonadati</taxon>
        <taxon>Nitrospinota/Tectimicrobiota group</taxon>
        <taxon>Nitrospinota</taxon>
        <taxon>Nitrospinia</taxon>
        <taxon>Nitrospinales</taxon>
        <taxon>Nitrospinaceae</taxon>
        <taxon>Nitrospina</taxon>
    </lineage>
</organism>
<comment type="caution">
    <text evidence="2">The sequence shown here is derived from an EMBL/GenBank/DDBJ whole genome shotgun (WGS) entry which is preliminary data.</text>
</comment>
<name>M1YYL4_NITG3</name>
<dbReference type="Proteomes" id="UP000011704">
    <property type="component" value="Unassembled WGS sequence"/>
</dbReference>
<feature type="signal peptide" evidence="1">
    <location>
        <begin position="1"/>
        <end position="26"/>
    </location>
</feature>
<proteinExistence type="predicted"/>
<dbReference type="RefSeq" id="WP_005008750.1">
    <property type="nucleotide sequence ID" value="NZ_HG422173.1"/>
</dbReference>